<feature type="compositionally biased region" description="Basic and acidic residues" evidence="2">
    <location>
        <begin position="784"/>
        <end position="812"/>
    </location>
</feature>
<gene>
    <name evidence="4" type="ORF">M9978_16400</name>
</gene>
<organism evidence="4 5">
    <name type="scientific">Sphingomonas tagetis</name>
    <dbReference type="NCBI Taxonomy" id="2949092"/>
    <lineage>
        <taxon>Bacteria</taxon>
        <taxon>Pseudomonadati</taxon>
        <taxon>Pseudomonadota</taxon>
        <taxon>Alphaproteobacteria</taxon>
        <taxon>Sphingomonadales</taxon>
        <taxon>Sphingomonadaceae</taxon>
        <taxon>Sphingomonas</taxon>
    </lineage>
</organism>
<dbReference type="PANTHER" id="PTHR21666">
    <property type="entry name" value="PEPTIDASE-RELATED"/>
    <property type="match status" value="1"/>
</dbReference>
<evidence type="ECO:0000256" key="2">
    <source>
        <dbReference type="SAM" id="MobiDB-lite"/>
    </source>
</evidence>
<dbReference type="GO" id="GO:0004222">
    <property type="term" value="F:metalloendopeptidase activity"/>
    <property type="evidence" value="ECO:0007669"/>
    <property type="project" value="TreeGrafter"/>
</dbReference>
<feature type="coiled-coil region" evidence="1">
    <location>
        <begin position="359"/>
        <end position="393"/>
    </location>
</feature>
<proteinExistence type="predicted"/>
<evidence type="ECO:0000313" key="5">
    <source>
        <dbReference type="Proteomes" id="UP001139451"/>
    </source>
</evidence>
<dbReference type="EMBL" id="JAMLDX010000014">
    <property type="protein sequence ID" value="MCP3732007.1"/>
    <property type="molecule type" value="Genomic_DNA"/>
</dbReference>
<keyword evidence="1" id="KW-0175">Coiled coil</keyword>
<dbReference type="Pfam" id="PF01551">
    <property type="entry name" value="Peptidase_M23"/>
    <property type="match status" value="1"/>
</dbReference>
<feature type="coiled-coil region" evidence="1">
    <location>
        <begin position="285"/>
        <end position="312"/>
    </location>
</feature>
<dbReference type="CDD" id="cd12797">
    <property type="entry name" value="M23_peptidase"/>
    <property type="match status" value="1"/>
</dbReference>
<name>A0A9X2HLU3_9SPHN</name>
<protein>
    <submittedName>
        <fullName evidence="4">Peptidoglycan DD-metalloendopeptidase family protein</fullName>
    </submittedName>
</protein>
<evidence type="ECO:0000259" key="3">
    <source>
        <dbReference type="Pfam" id="PF01551"/>
    </source>
</evidence>
<sequence>MGRQSTDIIARLQLNGAQFSSETQRVFGQMQNGARAAAADLKSEFTNAYQQIERMAQTAVTAPRTKSGSLDINAAGARLAAQAAEAEAIALREVANAAERLAKQKGALTEANSAQVMGMRAAADAAEAHARAMVQQANFADLLQAELGQTASATELIVAKNLLLERSTRGGGMAAMQAGQQFQDFAIQVQSGQNPIVAASQQLSQLGAVLYASEGAAGKFGRFLAGGWGTMLFIGVAALSTFISAISKSGNEVANETKELEKNAQKTRLMEAAKAAYARTVWGHIEALKKETAALEAQNRTIEQNIQLQRDRLYAQLNSARGDRPNIALNQLQAQQQLETAKEALRIQKELMRDPGAAGDAARATLHLYQQEVERLQKRIESLNRARKENEEMIAAGERGMRQIDRQESDIRVQERIDPEAKAAGEKRRALQKLAEQYDANRISLEKYEAEKLKAEKRYQAQIEAIRATAKAERDAGSAREQRMKLLDPVTGGQVRSGFGARTPPKAGASSNHKGIDIAVPVGTGVRAGADGVVVSVGNMGKLGKAVIVDYGDKVIATYGHLSEILVAKGQTVSAGDTIARSGNTGNSTGPHLHYGVTKDGRPIDPRRATVREGAGDKAATDAARERAEQQKREADQRDRILAASQKQLDVEAESLRFIGMRVRGLDEEAAVEADIARKQREHYERMAELTAADRAEQSKVHPMLIAALAVLRSQADIYADLVEKAGDQTDLTEDQRKALDDANAAMLTQLDAARTLAKTAEERFQIEAAIARVQARLSTAQDKGNDRSKAEKRAIEEAEKDREKSDRDLHERRRDQIYSLASFYRDAMDGGTKGIVQRFRDEMKDAIAEIAARYTVALLTGQKTSLGSILSDMGATSGGGGGGLLGALGGLLGGKSKADKFAGGLMPGGEIFGATKASGVLGGLGGIGSAISSALPYAAIAMAVLPMITSLFTSPKWGSASLSLNGGVVSGAQGVGKGASQIKAATGNAGSVAEGINRLAEQLGATISSIPGVTIGSWDGKARVALTSTNAKLHSKNFGPDVLKDFGEGGEQEAIQYAIQYAFTNAALEGISQASKNIIKAGGDDVASAITKALLIEDVPKRLQAIIDPVGYAVDTFNKSWEKTIAALKEGGASAEQMAEAQKLYKLELEQTKASAQEASADLKAFLNGLNMGSSSPYSIRDQERMAYNAFKPFEEAILRGERVDQGKFTEAAQTWLDLQRQLFGSTGSFFEAMDKVQSLTNKAISDIDNAKPIRVETDPWVKATATSTQASAELLSQVSDQLSTISAQLAAMGGGSGGEFIGADGRLFDNRAA</sequence>
<dbReference type="PANTHER" id="PTHR21666:SF270">
    <property type="entry name" value="MUREIN HYDROLASE ACTIVATOR ENVC"/>
    <property type="match status" value="1"/>
</dbReference>
<dbReference type="SUPFAM" id="SSF51261">
    <property type="entry name" value="Duplicated hybrid motif"/>
    <property type="match status" value="1"/>
</dbReference>
<dbReference type="InterPro" id="IPR050570">
    <property type="entry name" value="Cell_wall_metabolism_enzyme"/>
</dbReference>
<feature type="coiled-coil region" evidence="1">
    <location>
        <begin position="431"/>
        <end position="465"/>
    </location>
</feature>
<feature type="region of interest" description="Disordered" evidence="2">
    <location>
        <begin position="580"/>
        <end position="637"/>
    </location>
</feature>
<dbReference type="InterPro" id="IPR011055">
    <property type="entry name" value="Dup_hybrid_motif"/>
</dbReference>
<keyword evidence="5" id="KW-1185">Reference proteome</keyword>
<feature type="domain" description="M23ase beta-sheet core" evidence="3">
    <location>
        <begin position="512"/>
        <end position="606"/>
    </location>
</feature>
<feature type="compositionally biased region" description="Polar residues" evidence="2">
    <location>
        <begin position="580"/>
        <end position="590"/>
    </location>
</feature>
<dbReference type="InterPro" id="IPR016047">
    <property type="entry name" value="M23ase_b-sheet_dom"/>
</dbReference>
<accession>A0A9X2HLU3</accession>
<dbReference type="Proteomes" id="UP001139451">
    <property type="component" value="Unassembled WGS sequence"/>
</dbReference>
<feature type="compositionally biased region" description="Basic and acidic residues" evidence="2">
    <location>
        <begin position="597"/>
        <end position="637"/>
    </location>
</feature>
<evidence type="ECO:0000256" key="1">
    <source>
        <dbReference type="SAM" id="Coils"/>
    </source>
</evidence>
<feature type="region of interest" description="Disordered" evidence="2">
    <location>
        <begin position="779"/>
        <end position="812"/>
    </location>
</feature>
<evidence type="ECO:0000313" key="4">
    <source>
        <dbReference type="EMBL" id="MCP3732007.1"/>
    </source>
</evidence>
<dbReference type="RefSeq" id="WP_254295076.1">
    <property type="nucleotide sequence ID" value="NZ_JAMLDX010000014.1"/>
</dbReference>
<reference evidence="4" key="1">
    <citation type="submission" date="2022-05" db="EMBL/GenBank/DDBJ databases">
        <title>Sphingomonas sp. strain MG17 Genome sequencing and assembly.</title>
        <authorList>
            <person name="Kim I."/>
        </authorList>
    </citation>
    <scope>NUCLEOTIDE SEQUENCE</scope>
    <source>
        <strain evidence="4">MG17</strain>
    </source>
</reference>
<feature type="region of interest" description="Disordered" evidence="2">
    <location>
        <begin position="491"/>
        <end position="514"/>
    </location>
</feature>
<dbReference type="Gene3D" id="2.70.70.10">
    <property type="entry name" value="Glucose Permease (Domain IIA)"/>
    <property type="match status" value="1"/>
</dbReference>
<comment type="caution">
    <text evidence="4">The sequence shown here is derived from an EMBL/GenBank/DDBJ whole genome shotgun (WGS) entry which is preliminary data.</text>
</comment>